<keyword evidence="4" id="KW-1185">Reference proteome</keyword>
<gene>
    <name evidence="3" type="ORF">PYCCODRAFT_1043154</name>
</gene>
<name>A0A1Y2IC97_TRAC3</name>
<evidence type="ECO:0000313" key="3">
    <source>
        <dbReference type="EMBL" id="OSC98052.1"/>
    </source>
</evidence>
<reference evidence="3 4" key="1">
    <citation type="journal article" date="2015" name="Biotechnol. Biofuels">
        <title>Enhanced degradation of softwood versus hardwood by the white-rot fungus Pycnoporus coccineus.</title>
        <authorList>
            <person name="Couturier M."/>
            <person name="Navarro D."/>
            <person name="Chevret D."/>
            <person name="Henrissat B."/>
            <person name="Piumi F."/>
            <person name="Ruiz-Duenas F.J."/>
            <person name="Martinez A.T."/>
            <person name="Grigoriev I.V."/>
            <person name="Riley R."/>
            <person name="Lipzen A."/>
            <person name="Berrin J.G."/>
            <person name="Master E.R."/>
            <person name="Rosso M.N."/>
        </authorList>
    </citation>
    <scope>NUCLEOTIDE SEQUENCE [LARGE SCALE GENOMIC DNA]</scope>
    <source>
        <strain evidence="3 4">BRFM310</strain>
    </source>
</reference>
<evidence type="ECO:0000256" key="1">
    <source>
        <dbReference type="SAM" id="MobiDB-lite"/>
    </source>
</evidence>
<protein>
    <recommendedName>
        <fullName evidence="2">C2H2-type domain-containing protein</fullName>
    </recommendedName>
</protein>
<feature type="region of interest" description="Disordered" evidence="1">
    <location>
        <begin position="155"/>
        <end position="175"/>
    </location>
</feature>
<dbReference type="OrthoDB" id="2758317at2759"/>
<organism evidence="3 4">
    <name type="scientific">Trametes coccinea (strain BRFM310)</name>
    <name type="common">Pycnoporus coccineus</name>
    <dbReference type="NCBI Taxonomy" id="1353009"/>
    <lineage>
        <taxon>Eukaryota</taxon>
        <taxon>Fungi</taxon>
        <taxon>Dikarya</taxon>
        <taxon>Basidiomycota</taxon>
        <taxon>Agaricomycotina</taxon>
        <taxon>Agaricomycetes</taxon>
        <taxon>Polyporales</taxon>
        <taxon>Polyporaceae</taxon>
        <taxon>Trametes</taxon>
    </lineage>
</organism>
<feature type="domain" description="C2H2-type" evidence="2">
    <location>
        <begin position="14"/>
        <end position="35"/>
    </location>
</feature>
<dbReference type="AlphaFoldDB" id="A0A1Y2IC97"/>
<dbReference type="Proteomes" id="UP000193067">
    <property type="component" value="Unassembled WGS sequence"/>
</dbReference>
<dbReference type="InterPro" id="IPR013087">
    <property type="entry name" value="Znf_C2H2_type"/>
</dbReference>
<proteinExistence type="predicted"/>
<accession>A0A1Y2IC97</accession>
<evidence type="ECO:0000313" key="4">
    <source>
        <dbReference type="Proteomes" id="UP000193067"/>
    </source>
</evidence>
<dbReference type="EMBL" id="KZ084143">
    <property type="protein sequence ID" value="OSC98052.1"/>
    <property type="molecule type" value="Genomic_DNA"/>
</dbReference>
<feature type="compositionally biased region" description="Basic and acidic residues" evidence="1">
    <location>
        <begin position="155"/>
        <end position="174"/>
    </location>
</feature>
<dbReference type="SMART" id="SM00355">
    <property type="entry name" value="ZnF_C2H2"/>
    <property type="match status" value="2"/>
</dbReference>
<sequence length="301" mass="33532">MPDKMETSSWARQVTCNVCSVSMTAGALSQHKKTHADNKEDLMYRCAFPGCSMRSLKKFGVVKHHLAHHTDICAFACKIEFVDENDDKTPCPFVAQTPSKLLFHRLNQHGEVMAAAKRAKRKTLPRADFRAYLHDAYVLPPLARMRCVNRDRTAAGKPDVGEEHDAPHAREPLKISKSINTRNICDPRESVGTGNLVNARSPVAILAKVDSAVQTTRATTREGLSNLLGETDHIPVPSPRPTLVPLEELERIHLERFGYPAGCPEQLRVPQVAANEIVIAPLVMDGPKNALHSQYRDRWIL</sequence>
<evidence type="ECO:0000259" key="2">
    <source>
        <dbReference type="SMART" id="SM00355"/>
    </source>
</evidence>
<feature type="domain" description="C2H2-type" evidence="2">
    <location>
        <begin position="44"/>
        <end position="68"/>
    </location>
</feature>